<dbReference type="Pfam" id="PF00300">
    <property type="entry name" value="His_Phos_1"/>
    <property type="match status" value="1"/>
</dbReference>
<name>A0A6J6Z9U7_9ZZZZ</name>
<dbReference type="PANTHER" id="PTHR11931">
    <property type="entry name" value="PHOSPHOGLYCERATE MUTASE"/>
    <property type="match status" value="1"/>
</dbReference>
<evidence type="ECO:0000313" key="5">
    <source>
        <dbReference type="EMBL" id="CAB4818289.1"/>
    </source>
</evidence>
<dbReference type="InterPro" id="IPR001345">
    <property type="entry name" value="PG/BPGM_mutase_AS"/>
</dbReference>
<evidence type="ECO:0000256" key="3">
    <source>
        <dbReference type="ARBA" id="ARBA00023152"/>
    </source>
</evidence>
<organism evidence="5">
    <name type="scientific">freshwater metagenome</name>
    <dbReference type="NCBI Taxonomy" id="449393"/>
    <lineage>
        <taxon>unclassified sequences</taxon>
        <taxon>metagenomes</taxon>
        <taxon>ecological metagenomes</taxon>
    </lineage>
</organism>
<proteinExistence type="inferred from homology"/>
<dbReference type="NCBIfam" id="NF010718">
    <property type="entry name" value="PRK14120.1"/>
    <property type="match status" value="1"/>
</dbReference>
<dbReference type="PIRSF" id="PIRSF000709">
    <property type="entry name" value="6PFK_2-Ptase"/>
    <property type="match status" value="1"/>
</dbReference>
<dbReference type="CDD" id="cd07067">
    <property type="entry name" value="HP_PGM_like"/>
    <property type="match status" value="1"/>
</dbReference>
<evidence type="ECO:0000256" key="4">
    <source>
        <dbReference type="ARBA" id="ARBA00023235"/>
    </source>
</evidence>
<dbReference type="GO" id="GO:0006096">
    <property type="term" value="P:glycolytic process"/>
    <property type="evidence" value="ECO:0007669"/>
    <property type="project" value="UniProtKB-KW"/>
</dbReference>
<accession>A0A6J6Z9U7</accession>
<dbReference type="SUPFAM" id="SSF53254">
    <property type="entry name" value="Phosphoglycerate mutase-like"/>
    <property type="match status" value="1"/>
</dbReference>
<dbReference type="AlphaFoldDB" id="A0A6J6Z9U7"/>
<gene>
    <name evidence="5" type="ORF">UFOPK3124_00895</name>
</gene>
<protein>
    <recommendedName>
        <fullName evidence="2">phosphoglycerate mutase (2,3-diphosphoglycerate-dependent)</fullName>
        <ecNumber evidence="2">5.4.2.11</ecNumber>
    </recommendedName>
</protein>
<dbReference type="SMART" id="SM00855">
    <property type="entry name" value="PGAM"/>
    <property type="match status" value="1"/>
</dbReference>
<evidence type="ECO:0000256" key="2">
    <source>
        <dbReference type="ARBA" id="ARBA00012028"/>
    </source>
</evidence>
<comment type="similarity">
    <text evidence="1">Belongs to the phosphoglycerate mutase family. BPG-dependent PGAM subfamily.</text>
</comment>
<dbReference type="EC" id="5.4.2.11" evidence="2"/>
<dbReference type="HAMAP" id="MF_01039">
    <property type="entry name" value="PGAM_GpmA"/>
    <property type="match status" value="1"/>
</dbReference>
<dbReference type="NCBIfam" id="TIGR01258">
    <property type="entry name" value="pgm_1"/>
    <property type="match status" value="1"/>
</dbReference>
<sequence length="248" mass="27393">MTIKLILLRHGESEWNAKNLFTGWVDVHLSASGESEAKRGGALLAERGLLPDLVHTSLLRRAIHTSQLALDACDRHWIPVSRSWRLNERHYGALQGKDKKETLSAYGEEQFQLWRRSFDVPPPPIEDGSEFSQAKDPRYADLGSNLPKTECLKDVVTRMLPYWHENIAPDLLSGKTVLVTAHGNSLRALVKHLDGISDADIAGLNIPTGIPLYYELGEDLKPLKSGGEYLDPTAAANAITAVANQGKK</sequence>
<reference evidence="5" key="1">
    <citation type="submission" date="2020-05" db="EMBL/GenBank/DDBJ databases">
        <authorList>
            <person name="Chiriac C."/>
            <person name="Salcher M."/>
            <person name="Ghai R."/>
            <person name="Kavagutti S V."/>
        </authorList>
    </citation>
    <scope>NUCLEOTIDE SEQUENCE</scope>
</reference>
<dbReference type="FunFam" id="3.40.50.1240:FF:000012">
    <property type="entry name" value="Phosphoglycerate mutase 1"/>
    <property type="match status" value="1"/>
</dbReference>
<dbReference type="EMBL" id="CAFAAY010000070">
    <property type="protein sequence ID" value="CAB4818289.1"/>
    <property type="molecule type" value="Genomic_DNA"/>
</dbReference>
<dbReference type="InterPro" id="IPR005952">
    <property type="entry name" value="Phosphogly_mut1"/>
</dbReference>
<dbReference type="InterPro" id="IPR029033">
    <property type="entry name" value="His_PPase_superfam"/>
</dbReference>
<dbReference type="NCBIfam" id="NF010713">
    <property type="entry name" value="PRK14115.1"/>
    <property type="match status" value="1"/>
</dbReference>
<keyword evidence="4" id="KW-0413">Isomerase</keyword>
<dbReference type="GO" id="GO:0004619">
    <property type="term" value="F:phosphoglycerate mutase activity"/>
    <property type="evidence" value="ECO:0007669"/>
    <property type="project" value="UniProtKB-EC"/>
</dbReference>
<evidence type="ECO:0000256" key="1">
    <source>
        <dbReference type="ARBA" id="ARBA00006717"/>
    </source>
</evidence>
<dbReference type="PROSITE" id="PS00175">
    <property type="entry name" value="PG_MUTASE"/>
    <property type="match status" value="1"/>
</dbReference>
<dbReference type="InterPro" id="IPR013078">
    <property type="entry name" value="His_Pase_superF_clade-1"/>
</dbReference>
<keyword evidence="3" id="KW-0324">Glycolysis</keyword>
<dbReference type="Gene3D" id="3.40.50.1240">
    <property type="entry name" value="Phosphoglycerate mutase-like"/>
    <property type="match status" value="1"/>
</dbReference>